<gene>
    <name evidence="1" type="ORF">P3T76_008253</name>
</gene>
<organism evidence="1 2">
    <name type="scientific">Phytophthora citrophthora</name>
    <dbReference type="NCBI Taxonomy" id="4793"/>
    <lineage>
        <taxon>Eukaryota</taxon>
        <taxon>Sar</taxon>
        <taxon>Stramenopiles</taxon>
        <taxon>Oomycota</taxon>
        <taxon>Peronosporomycetes</taxon>
        <taxon>Peronosporales</taxon>
        <taxon>Peronosporaceae</taxon>
        <taxon>Phytophthora</taxon>
    </lineage>
</organism>
<keyword evidence="2" id="KW-1185">Reference proteome</keyword>
<sequence>MNDLYYGAEGAEEAAAILCQLDTNSTEDLPSAISRLLMSKESRDWTEDDILECVVRVLQTIQYRPPSASRYWCIREIDERTCHIVLLNQKSDEKVAVYSTLSRDDPAVELAEFKLSIPGLSASDSFHRVLRHFAGNLSVDCTEYCSGNYHVIPAKIGFKLTDLSSSCLKVQLPTLAELSVATQDVKGYKEFTRNDSLYANSSTRITIPPMAGKIPAILDHVRRVCDGYRGIVEIVRKQINQEKQERIQ</sequence>
<dbReference type="AlphaFoldDB" id="A0AAD9GK36"/>
<evidence type="ECO:0000313" key="1">
    <source>
        <dbReference type="EMBL" id="KAK1939930.1"/>
    </source>
</evidence>
<comment type="caution">
    <text evidence="1">The sequence shown here is derived from an EMBL/GenBank/DDBJ whole genome shotgun (WGS) entry which is preliminary data.</text>
</comment>
<protein>
    <submittedName>
        <fullName evidence="1">Uncharacterized protein</fullName>
    </submittedName>
</protein>
<reference evidence="1" key="1">
    <citation type="submission" date="2023-08" db="EMBL/GenBank/DDBJ databases">
        <title>Reference Genome Resource for the Citrus Pathogen Phytophthora citrophthora.</title>
        <authorList>
            <person name="Moller H."/>
            <person name="Coetzee B."/>
            <person name="Rose L.J."/>
            <person name="Van Niekerk J.M."/>
        </authorList>
    </citation>
    <scope>NUCLEOTIDE SEQUENCE</scope>
    <source>
        <strain evidence="1">STE-U-9442</strain>
    </source>
</reference>
<dbReference type="EMBL" id="JASMQC010000015">
    <property type="protein sequence ID" value="KAK1939930.1"/>
    <property type="molecule type" value="Genomic_DNA"/>
</dbReference>
<dbReference type="Proteomes" id="UP001259832">
    <property type="component" value="Unassembled WGS sequence"/>
</dbReference>
<proteinExistence type="predicted"/>
<name>A0AAD9GK36_9STRA</name>
<accession>A0AAD9GK36</accession>
<evidence type="ECO:0000313" key="2">
    <source>
        <dbReference type="Proteomes" id="UP001259832"/>
    </source>
</evidence>